<dbReference type="GO" id="GO:0005634">
    <property type="term" value="C:nucleus"/>
    <property type="evidence" value="ECO:0007669"/>
    <property type="project" value="TreeGrafter"/>
</dbReference>
<dbReference type="GO" id="GO:0003676">
    <property type="term" value="F:nucleic acid binding"/>
    <property type="evidence" value="ECO:0007669"/>
    <property type="project" value="InterPro"/>
</dbReference>
<dbReference type="Proteomes" id="UP000277212">
    <property type="component" value="Unassembled WGS sequence"/>
</dbReference>
<evidence type="ECO:0000313" key="4">
    <source>
        <dbReference type="Proteomes" id="UP000277212"/>
    </source>
</evidence>
<dbReference type="InterPro" id="IPR040151">
    <property type="entry name" value="Gfd2/YDR514C-like"/>
</dbReference>
<feature type="compositionally biased region" description="Basic and acidic residues" evidence="1">
    <location>
        <begin position="23"/>
        <end position="33"/>
    </location>
</feature>
<reference evidence="3 4" key="1">
    <citation type="submission" date="2017-06" db="EMBL/GenBank/DDBJ databases">
        <title>Comparative genomic analysis of Ambrosia Fusariam Clade fungi.</title>
        <authorList>
            <person name="Stajich J.E."/>
            <person name="Carrillo J."/>
            <person name="Kijimoto T."/>
            <person name="Eskalen A."/>
            <person name="O'Donnell K."/>
            <person name="Kasson M."/>
        </authorList>
    </citation>
    <scope>NUCLEOTIDE SEQUENCE [LARGE SCALE GENOMIC DNA]</scope>
    <source>
        <strain evidence="3">UCR3666</strain>
    </source>
</reference>
<feature type="region of interest" description="Disordered" evidence="1">
    <location>
        <begin position="23"/>
        <end position="69"/>
    </location>
</feature>
<protein>
    <recommendedName>
        <fullName evidence="2">Gfd2/YDR514C-like C-terminal domain-containing protein</fullName>
    </recommendedName>
</protein>
<evidence type="ECO:0000313" key="3">
    <source>
        <dbReference type="EMBL" id="RMJ09666.1"/>
    </source>
</evidence>
<feature type="compositionally biased region" description="Basic and acidic residues" evidence="1">
    <location>
        <begin position="59"/>
        <end position="69"/>
    </location>
</feature>
<accession>A0A3M2RWJ3</accession>
<organism evidence="3 4">
    <name type="scientific">Fusarium kuroshium</name>
    <dbReference type="NCBI Taxonomy" id="2010991"/>
    <lineage>
        <taxon>Eukaryota</taxon>
        <taxon>Fungi</taxon>
        <taxon>Dikarya</taxon>
        <taxon>Ascomycota</taxon>
        <taxon>Pezizomycotina</taxon>
        <taxon>Sordariomycetes</taxon>
        <taxon>Hypocreomycetidae</taxon>
        <taxon>Hypocreales</taxon>
        <taxon>Nectriaceae</taxon>
        <taxon>Fusarium</taxon>
        <taxon>Fusarium solani species complex</taxon>
    </lineage>
</organism>
<gene>
    <name evidence="3" type="ORF">CDV36_010697</name>
</gene>
<comment type="caution">
    <text evidence="3">The sequence shown here is derived from an EMBL/GenBank/DDBJ whole genome shotgun (WGS) entry which is preliminary data.</text>
</comment>
<proteinExistence type="predicted"/>
<dbReference type="InterPro" id="IPR036397">
    <property type="entry name" value="RNaseH_sf"/>
</dbReference>
<dbReference type="InterPro" id="IPR012337">
    <property type="entry name" value="RNaseH-like_sf"/>
</dbReference>
<sequence length="486" mass="55418">MADFEERLERLRQVLGQEVKMVERKKETEKEENVSQVESGNDRCVLDDDWSNHRPSSGQDRDHTTSAAEDLAREEMKNKAFDCSGFQVGEPVDDPAFEFCPFKIVLTYPERFIGKTNRPKAKPFFAQPLADRVWDFFYLHDPNEPTRDPNLLVPTAQFQAFLDDINLELGISLKIPLGVNIERFYMRFNDPDTPRPRYLRRSEDETSLDIRPWPTINDDDVNLYETAEKGQRAEWRDKLKLVKTGFIPKQRNSFKALFNKRNRDLMLKHTQEYLGLVGNSEGHDVVFICVDVEAIERPPNPVSEIGFAILDTRDIQGIAPGECGRAWWPKIKCHHLRVKEYAGLRNYRYVKGCPNAFNFGNSTFPTKAKTKDAILAVLDPYLKGSRNIAIVGHDINQDIKYLKSLGIDIEAVTNAYPPVDTKDIHQSWTNSNNGRGLSSVLLELGIASQNLHNAGNDAYYTLCAMIGIAIEGTKSEDEKSDMNNVE</sequence>
<dbReference type="OrthoDB" id="5953249at2759"/>
<feature type="domain" description="Gfd2/YDR514C-like C-terminal" evidence="2">
    <location>
        <begin position="286"/>
        <end position="467"/>
    </location>
</feature>
<feature type="compositionally biased region" description="Basic and acidic residues" evidence="1">
    <location>
        <begin position="40"/>
        <end position="52"/>
    </location>
</feature>
<dbReference type="SUPFAM" id="SSF53098">
    <property type="entry name" value="Ribonuclease H-like"/>
    <property type="match status" value="1"/>
</dbReference>
<dbReference type="Gene3D" id="3.30.420.10">
    <property type="entry name" value="Ribonuclease H-like superfamily/Ribonuclease H"/>
    <property type="match status" value="1"/>
</dbReference>
<dbReference type="PANTHER" id="PTHR28083">
    <property type="entry name" value="GOOD FOR FULL DBP5 ACTIVITY PROTEIN 2"/>
    <property type="match status" value="1"/>
</dbReference>
<name>A0A3M2RWJ3_9HYPO</name>
<evidence type="ECO:0000256" key="1">
    <source>
        <dbReference type="SAM" id="MobiDB-lite"/>
    </source>
</evidence>
<keyword evidence="4" id="KW-1185">Reference proteome</keyword>
<dbReference type="PANTHER" id="PTHR28083:SF1">
    <property type="entry name" value="GOOD FOR FULL DBP5 ACTIVITY PROTEIN 2"/>
    <property type="match status" value="1"/>
</dbReference>
<dbReference type="STRING" id="2010991.A0A3M2RWJ3"/>
<dbReference type="AlphaFoldDB" id="A0A3M2RWJ3"/>
<evidence type="ECO:0000259" key="2">
    <source>
        <dbReference type="Pfam" id="PF21762"/>
    </source>
</evidence>
<dbReference type="Pfam" id="PF21762">
    <property type="entry name" value="DEDDh_C"/>
    <property type="match status" value="1"/>
</dbReference>
<dbReference type="EMBL" id="NKUJ01000233">
    <property type="protein sequence ID" value="RMJ09666.1"/>
    <property type="molecule type" value="Genomic_DNA"/>
</dbReference>
<dbReference type="InterPro" id="IPR048519">
    <property type="entry name" value="Gfd2/YDR514C-like_C"/>
</dbReference>